<keyword evidence="3" id="KW-1185">Reference proteome</keyword>
<dbReference type="InterPro" id="IPR046336">
    <property type="entry name" value="Lon_prtase_N_sf"/>
</dbReference>
<dbReference type="PANTHER" id="PTHR46732">
    <property type="entry name" value="ATP-DEPENDENT PROTEASE LA (LON) DOMAIN PROTEIN"/>
    <property type="match status" value="1"/>
</dbReference>
<comment type="caution">
    <text evidence="2">The sequence shown here is derived from an EMBL/GenBank/DDBJ whole genome shotgun (WGS) entry which is preliminary data.</text>
</comment>
<evidence type="ECO:0000313" key="3">
    <source>
        <dbReference type="Proteomes" id="UP000076959"/>
    </source>
</evidence>
<dbReference type="Gene3D" id="2.30.130.40">
    <property type="entry name" value="LON domain-like"/>
    <property type="match status" value="1"/>
</dbReference>
<proteinExistence type="predicted"/>
<evidence type="ECO:0000313" key="2">
    <source>
        <dbReference type="EMBL" id="OAF02332.1"/>
    </source>
</evidence>
<sequence>MPINIEYRGPTDLPEIIPVFPLPGALLLPRGQMPLNIFEPRYLAMVDDALRDGHRLIGMIQPDVAHSPKNADKPALFRVGCVGRITQLAESGDGRYILELTGIARFKVVEELDVLTAYRQCKVDFFTFVDDFTARMGEDDVNREALLAALADFLKANNLKVDWEGVESAPNEALVNALAMMSPYGPAEKQAMLEAPDLKTRAEILIAVTEMDLAKKRTSGDPPLQ</sequence>
<dbReference type="EMBL" id="LUUB01000098">
    <property type="protein sequence ID" value="OAF02332.1"/>
    <property type="molecule type" value="Genomic_DNA"/>
</dbReference>
<dbReference type="PROSITE" id="PS51787">
    <property type="entry name" value="LON_N"/>
    <property type="match status" value="1"/>
</dbReference>
<name>A0A176YB96_9BRAD</name>
<dbReference type="RefSeq" id="WP_063706768.1">
    <property type="nucleotide sequence ID" value="NZ_LUUB01000098.1"/>
</dbReference>
<dbReference type="InterPro" id="IPR015947">
    <property type="entry name" value="PUA-like_sf"/>
</dbReference>
<dbReference type="OrthoDB" id="9806457at2"/>
<dbReference type="AlphaFoldDB" id="A0A176YB96"/>
<dbReference type="Pfam" id="PF02190">
    <property type="entry name" value="LON_substr_bdg"/>
    <property type="match status" value="1"/>
</dbReference>
<protein>
    <submittedName>
        <fullName evidence="2">Peptidase S16</fullName>
    </submittedName>
</protein>
<dbReference type="SMART" id="SM00464">
    <property type="entry name" value="LON"/>
    <property type="match status" value="1"/>
</dbReference>
<dbReference type="Proteomes" id="UP000076959">
    <property type="component" value="Unassembled WGS sequence"/>
</dbReference>
<reference evidence="2 3" key="1">
    <citation type="submission" date="2016-03" db="EMBL/GenBank/DDBJ databases">
        <title>Draft Genome Sequence of the Strain BR 10245 (Bradyrhizobium sp.) isolated from nodules of Centrolobium paraense.</title>
        <authorList>
            <person name="Simoes-Araujo J.L.Sr."/>
            <person name="Barauna A.C."/>
            <person name="Silva K."/>
            <person name="Zilli J.E."/>
        </authorList>
    </citation>
    <scope>NUCLEOTIDE SEQUENCE [LARGE SCALE GENOMIC DNA]</scope>
    <source>
        <strain evidence="2 3">BR 10245</strain>
    </source>
</reference>
<evidence type="ECO:0000259" key="1">
    <source>
        <dbReference type="PROSITE" id="PS51787"/>
    </source>
</evidence>
<feature type="domain" description="Lon N-terminal" evidence="1">
    <location>
        <begin position="17"/>
        <end position="213"/>
    </location>
</feature>
<accession>A0A176YB96</accession>
<dbReference type="InterPro" id="IPR003111">
    <property type="entry name" value="Lon_prtase_N"/>
</dbReference>
<dbReference type="SUPFAM" id="SSF88697">
    <property type="entry name" value="PUA domain-like"/>
    <property type="match status" value="1"/>
</dbReference>
<dbReference type="PANTHER" id="PTHR46732:SF8">
    <property type="entry name" value="ATP-DEPENDENT PROTEASE LA (LON) DOMAIN PROTEIN"/>
    <property type="match status" value="1"/>
</dbReference>
<dbReference type="STRING" id="1505087.AYJ54_27630"/>
<gene>
    <name evidence="2" type="ORF">AYJ54_27630</name>
</gene>
<organism evidence="2 3">
    <name type="scientific">Bradyrhizobium centrolobii</name>
    <dbReference type="NCBI Taxonomy" id="1505087"/>
    <lineage>
        <taxon>Bacteria</taxon>
        <taxon>Pseudomonadati</taxon>
        <taxon>Pseudomonadota</taxon>
        <taxon>Alphaproteobacteria</taxon>
        <taxon>Hyphomicrobiales</taxon>
        <taxon>Nitrobacteraceae</taxon>
        <taxon>Bradyrhizobium</taxon>
    </lineage>
</organism>